<keyword evidence="1" id="KW-1133">Transmembrane helix</keyword>
<evidence type="ECO:0000256" key="1">
    <source>
        <dbReference type="SAM" id="Phobius"/>
    </source>
</evidence>
<evidence type="ECO:0000313" key="2">
    <source>
        <dbReference type="EMBL" id="MCK8486663.1"/>
    </source>
</evidence>
<comment type="caution">
    <text evidence="2">The sequence shown here is derived from an EMBL/GenBank/DDBJ whole genome shotgun (WGS) entry which is preliminary data.</text>
</comment>
<protein>
    <submittedName>
        <fullName evidence="2">Uncharacterized protein</fullName>
    </submittedName>
</protein>
<dbReference type="Proteomes" id="UP001139534">
    <property type="component" value="Unassembled WGS sequence"/>
</dbReference>
<organism evidence="2 3">
    <name type="scientific">Paenibacillus mellifer</name>
    <dbReference type="NCBI Taxonomy" id="2937794"/>
    <lineage>
        <taxon>Bacteria</taxon>
        <taxon>Bacillati</taxon>
        <taxon>Bacillota</taxon>
        <taxon>Bacilli</taxon>
        <taxon>Bacillales</taxon>
        <taxon>Paenibacillaceae</taxon>
        <taxon>Paenibacillus</taxon>
    </lineage>
</organism>
<keyword evidence="3" id="KW-1185">Reference proteome</keyword>
<evidence type="ECO:0000313" key="3">
    <source>
        <dbReference type="Proteomes" id="UP001139534"/>
    </source>
</evidence>
<name>A0A9X2BP21_9BACL</name>
<dbReference type="RefSeq" id="WP_248550872.1">
    <property type="nucleotide sequence ID" value="NZ_JALPRK010000003.1"/>
</dbReference>
<keyword evidence="1" id="KW-0472">Membrane</keyword>
<dbReference type="AlphaFoldDB" id="A0A9X2BP21"/>
<feature type="transmembrane region" description="Helical" evidence="1">
    <location>
        <begin position="55"/>
        <end position="74"/>
    </location>
</feature>
<dbReference type="EMBL" id="JALPRK010000003">
    <property type="protein sequence ID" value="MCK8486663.1"/>
    <property type="molecule type" value="Genomic_DNA"/>
</dbReference>
<gene>
    <name evidence="2" type="ORF">M0651_05680</name>
</gene>
<sequence length="113" mass="12942">MRLFELLLLLSNLGLFALTVGLKKGRRRSPVFALSGVATLILIIHGTVEGYRIQLFFLYGITIIYLVLSSYSYFKKWLLKNPPVHVGLGLYRYSDHADRNRRAHVRFSCISTP</sequence>
<accession>A0A9X2BP21</accession>
<feature type="transmembrane region" description="Helical" evidence="1">
    <location>
        <begin position="31"/>
        <end position="48"/>
    </location>
</feature>
<reference evidence="2" key="1">
    <citation type="submission" date="2022-04" db="EMBL/GenBank/DDBJ databases">
        <authorList>
            <person name="Seo M.-J."/>
        </authorList>
    </citation>
    <scope>NUCLEOTIDE SEQUENCE</scope>
    <source>
        <strain evidence="2">MBLB2552</strain>
    </source>
</reference>
<proteinExistence type="predicted"/>
<keyword evidence="1" id="KW-0812">Transmembrane</keyword>